<keyword evidence="4" id="KW-1185">Reference proteome</keyword>
<feature type="transmembrane region" description="Helical" evidence="2">
    <location>
        <begin position="380"/>
        <end position="398"/>
    </location>
</feature>
<accession>A0A6M5Z150</accession>
<feature type="transmembrane region" description="Helical" evidence="2">
    <location>
        <begin position="435"/>
        <end position="457"/>
    </location>
</feature>
<dbReference type="RefSeq" id="WP_171474476.1">
    <property type="nucleotide sequence ID" value="NZ_CP053452.2"/>
</dbReference>
<feature type="transmembrane region" description="Helical" evidence="2">
    <location>
        <begin position="255"/>
        <end position="275"/>
    </location>
</feature>
<feature type="transmembrane region" description="Helical" evidence="2">
    <location>
        <begin position="97"/>
        <end position="123"/>
    </location>
</feature>
<feature type="transmembrane region" description="Helical" evidence="2">
    <location>
        <begin position="47"/>
        <end position="76"/>
    </location>
</feature>
<feature type="transmembrane region" description="Helical" evidence="2">
    <location>
        <begin position="322"/>
        <end position="343"/>
    </location>
</feature>
<dbReference type="KEGG" id="ftj:FTUN_7136"/>
<evidence type="ECO:0000313" key="4">
    <source>
        <dbReference type="Proteomes" id="UP000503447"/>
    </source>
</evidence>
<keyword evidence="2" id="KW-1133">Transmembrane helix</keyword>
<protein>
    <submittedName>
        <fullName evidence="3">Uncharacterized protein</fullName>
    </submittedName>
</protein>
<feature type="transmembrane region" description="Helical" evidence="2">
    <location>
        <begin position="129"/>
        <end position="146"/>
    </location>
</feature>
<dbReference type="Proteomes" id="UP000503447">
    <property type="component" value="Chromosome"/>
</dbReference>
<evidence type="ECO:0000256" key="2">
    <source>
        <dbReference type="SAM" id="Phobius"/>
    </source>
</evidence>
<keyword evidence="2" id="KW-0812">Transmembrane</keyword>
<organism evidence="3 4">
    <name type="scientific">Frigoriglobus tundricola</name>
    <dbReference type="NCBI Taxonomy" id="2774151"/>
    <lineage>
        <taxon>Bacteria</taxon>
        <taxon>Pseudomonadati</taxon>
        <taxon>Planctomycetota</taxon>
        <taxon>Planctomycetia</taxon>
        <taxon>Gemmatales</taxon>
        <taxon>Gemmataceae</taxon>
        <taxon>Frigoriglobus</taxon>
    </lineage>
</organism>
<name>A0A6M5Z150_9BACT</name>
<evidence type="ECO:0000313" key="3">
    <source>
        <dbReference type="EMBL" id="QJW99524.1"/>
    </source>
</evidence>
<sequence length="653" mass="69505">MIRAVVWKELREQGLIAVMLAVLGGALLVAAAVFADPPMPNAPMTDIVAALGAGRLLTLMLVVTAGMVCGGALFAAEKESGTIAFLEALPTGHWALWRAKVVAGLLLALAEVLALMAVAAALGLADVSFLARLLVYALLAFAWGTLGSTLARTTLGSVGIAIPAATLASFAFLFPIVLLFARPGAGGPPPTGWALFELLMVGTPLAISAWRFTAPDRARSAEIVGAGPWTRGPSVRPRKPGTGARALAWLTAQQLRTPGTVLSLFALAFGLALLLPNMRPLVLWPVLALAAGVLAGVTAFGDEQAHQTARFWSEHRLPVGRAWWVKIGIHFGFLLWLLVLLALPSVLRAQVETTEGFGRGRSSFAGVFQSRLFDELGAQTLKFLLVPAVYGFAFGHVCGLLFRKLVVATGVATMLAGTCAAVWEMSLLAGGVTHWQVWLPAGAVLLTGRVLIRGWAADRATARGPLTRLCVATGVLVVSLVGGVAYRVLQVPDDPTGADDAAFVARLPNYDENVGGRDFRTAADRFARLAAASVPEPSRVPDARRRPRVDERLDTAARFGWPTDDPELAEYLDRVFDDPPTAPGDKPWPNMAADAARLPLGVYELPQLVGTTATTATALDNARRMPSRSWSAVSRNRRTTRTRYPRRSTLSPR</sequence>
<dbReference type="EMBL" id="CP053452">
    <property type="protein sequence ID" value="QJW99524.1"/>
    <property type="molecule type" value="Genomic_DNA"/>
</dbReference>
<feature type="transmembrane region" description="Helical" evidence="2">
    <location>
        <begin position="405"/>
        <end position="423"/>
    </location>
</feature>
<feature type="transmembrane region" description="Helical" evidence="2">
    <location>
        <begin position="15"/>
        <end position="35"/>
    </location>
</feature>
<keyword evidence="2" id="KW-0472">Membrane</keyword>
<feature type="transmembrane region" description="Helical" evidence="2">
    <location>
        <begin position="469"/>
        <end position="489"/>
    </location>
</feature>
<gene>
    <name evidence="3" type="ORF">FTUN_7136</name>
</gene>
<feature type="transmembrane region" description="Helical" evidence="2">
    <location>
        <begin position="281"/>
        <end position="301"/>
    </location>
</feature>
<feature type="transmembrane region" description="Helical" evidence="2">
    <location>
        <begin position="158"/>
        <end position="181"/>
    </location>
</feature>
<reference evidence="4" key="1">
    <citation type="submission" date="2020-05" db="EMBL/GenBank/DDBJ databases">
        <title>Frigoriglobus tundricola gen. nov., sp. nov., a psychrotolerant cellulolytic planctomycete of the family Gemmataceae with two divergent copies of 16S rRNA gene.</title>
        <authorList>
            <person name="Kulichevskaya I.S."/>
            <person name="Ivanova A.A."/>
            <person name="Naumoff D.G."/>
            <person name="Beletsky A.V."/>
            <person name="Rijpstra W.I.C."/>
            <person name="Sinninghe Damste J.S."/>
            <person name="Mardanov A.V."/>
            <person name="Ravin N.V."/>
            <person name="Dedysh S.N."/>
        </authorList>
    </citation>
    <scope>NUCLEOTIDE SEQUENCE [LARGE SCALE GENOMIC DNA]</scope>
    <source>
        <strain evidence="4">PL17</strain>
    </source>
</reference>
<evidence type="ECO:0000256" key="1">
    <source>
        <dbReference type="SAM" id="MobiDB-lite"/>
    </source>
</evidence>
<proteinExistence type="predicted"/>
<feature type="compositionally biased region" description="Basic residues" evidence="1">
    <location>
        <begin position="635"/>
        <end position="646"/>
    </location>
</feature>
<feature type="region of interest" description="Disordered" evidence="1">
    <location>
        <begin position="623"/>
        <end position="653"/>
    </location>
</feature>
<dbReference type="AlphaFoldDB" id="A0A6M5Z150"/>
<feature type="transmembrane region" description="Helical" evidence="2">
    <location>
        <begin position="193"/>
        <end position="212"/>
    </location>
</feature>